<protein>
    <submittedName>
        <fullName evidence="1">Uncharacterized protein</fullName>
    </submittedName>
</protein>
<comment type="caution">
    <text evidence="1">The sequence shown here is derived from an EMBL/GenBank/DDBJ whole genome shotgun (WGS) entry which is preliminary data.</text>
</comment>
<proteinExistence type="predicted"/>
<organism evidence="1 2">
    <name type="scientific">Planoprotostelium fungivorum</name>
    <dbReference type="NCBI Taxonomy" id="1890364"/>
    <lineage>
        <taxon>Eukaryota</taxon>
        <taxon>Amoebozoa</taxon>
        <taxon>Evosea</taxon>
        <taxon>Variosea</taxon>
        <taxon>Cavosteliida</taxon>
        <taxon>Cavosteliaceae</taxon>
        <taxon>Planoprotostelium</taxon>
    </lineage>
</organism>
<evidence type="ECO:0000313" key="1">
    <source>
        <dbReference type="EMBL" id="PRP82142.1"/>
    </source>
</evidence>
<name>A0A2P6NDZ4_9EUKA</name>
<dbReference type="Proteomes" id="UP000241769">
    <property type="component" value="Unassembled WGS sequence"/>
</dbReference>
<reference evidence="1 2" key="1">
    <citation type="journal article" date="2018" name="Genome Biol. Evol.">
        <title>Multiple Roots of Fruiting Body Formation in Amoebozoa.</title>
        <authorList>
            <person name="Hillmann F."/>
            <person name="Forbes G."/>
            <person name="Novohradska S."/>
            <person name="Ferling I."/>
            <person name="Riege K."/>
            <person name="Groth M."/>
            <person name="Westermann M."/>
            <person name="Marz M."/>
            <person name="Spaller T."/>
            <person name="Winckler T."/>
            <person name="Schaap P."/>
            <person name="Glockner G."/>
        </authorList>
    </citation>
    <scope>NUCLEOTIDE SEQUENCE [LARGE SCALE GENOMIC DNA]</scope>
    <source>
        <strain evidence="1 2">Jena</strain>
    </source>
</reference>
<dbReference type="InParanoid" id="A0A2P6NDZ4"/>
<gene>
    <name evidence="1" type="ORF">PROFUN_10350</name>
</gene>
<evidence type="ECO:0000313" key="2">
    <source>
        <dbReference type="Proteomes" id="UP000241769"/>
    </source>
</evidence>
<accession>A0A2P6NDZ4</accession>
<sequence>MADSACPKKLLFALLKILKEENSNLSYRLTQCQKDRVKRDGQRDRLGEEIFSQGCKGGTPTVGSVVLPNHLINLPVASEVVLA</sequence>
<dbReference type="AlphaFoldDB" id="A0A2P6NDZ4"/>
<dbReference type="EMBL" id="MDYQ01000110">
    <property type="protein sequence ID" value="PRP82142.1"/>
    <property type="molecule type" value="Genomic_DNA"/>
</dbReference>
<keyword evidence="2" id="KW-1185">Reference proteome</keyword>